<dbReference type="Pfam" id="PF16078">
    <property type="entry name" value="2-oxogl_dehyd_N"/>
    <property type="match status" value="1"/>
</dbReference>
<dbReference type="InterPro" id="IPR032106">
    <property type="entry name" value="2-oxogl_dehyd_N"/>
</dbReference>
<accession>A0A3A8N4A1</accession>
<dbReference type="Proteomes" id="UP000273405">
    <property type="component" value="Unassembled WGS sequence"/>
</dbReference>
<dbReference type="InterPro" id="IPR042179">
    <property type="entry name" value="KGD_C_sf"/>
</dbReference>
<evidence type="ECO:0000313" key="8">
    <source>
        <dbReference type="EMBL" id="RKH38340.1"/>
    </source>
</evidence>
<name>A0A3A8N4A1_9BACT</name>
<evidence type="ECO:0000256" key="1">
    <source>
        <dbReference type="ARBA" id="ARBA00001964"/>
    </source>
</evidence>
<protein>
    <recommendedName>
        <fullName evidence="4">oxoglutarate dehydrogenase (succinyl-transferring)</fullName>
        <ecNumber evidence="4">1.2.4.2</ecNumber>
    </recommendedName>
</protein>
<proteinExistence type="inferred from homology"/>
<comment type="caution">
    <text evidence="8">The sequence shown here is derived from an EMBL/GenBank/DDBJ whole genome shotgun (WGS) entry which is preliminary data.</text>
</comment>
<dbReference type="InterPro" id="IPR005475">
    <property type="entry name" value="Transketolase-like_Pyr-bd"/>
</dbReference>
<dbReference type="RefSeq" id="WP_120628084.1">
    <property type="nucleotide sequence ID" value="NZ_RAWG01000199.1"/>
</dbReference>
<evidence type="ECO:0000256" key="4">
    <source>
        <dbReference type="ARBA" id="ARBA00012280"/>
    </source>
</evidence>
<dbReference type="Gene3D" id="3.40.50.12470">
    <property type="match status" value="1"/>
</dbReference>
<evidence type="ECO:0000256" key="6">
    <source>
        <dbReference type="ARBA" id="ARBA00023052"/>
    </source>
</evidence>
<dbReference type="OrthoDB" id="9759785at2"/>
<dbReference type="GO" id="GO:0030976">
    <property type="term" value="F:thiamine pyrophosphate binding"/>
    <property type="evidence" value="ECO:0007669"/>
    <property type="project" value="InterPro"/>
</dbReference>
<dbReference type="PIRSF" id="PIRSF000157">
    <property type="entry name" value="Oxoglu_dh_E1"/>
    <property type="match status" value="1"/>
</dbReference>
<organism evidence="8 9">
    <name type="scientific">Corallococcus sicarius</name>
    <dbReference type="NCBI Taxonomy" id="2316726"/>
    <lineage>
        <taxon>Bacteria</taxon>
        <taxon>Pseudomonadati</taxon>
        <taxon>Myxococcota</taxon>
        <taxon>Myxococcia</taxon>
        <taxon>Myxococcales</taxon>
        <taxon>Cystobacterineae</taxon>
        <taxon>Myxococcaceae</taxon>
        <taxon>Corallococcus</taxon>
    </lineage>
</organism>
<keyword evidence="9" id="KW-1185">Reference proteome</keyword>
<dbReference type="GO" id="GO:0006099">
    <property type="term" value="P:tricarboxylic acid cycle"/>
    <property type="evidence" value="ECO:0007669"/>
    <property type="project" value="TreeGrafter"/>
</dbReference>
<dbReference type="InterPro" id="IPR011603">
    <property type="entry name" value="2oxoglutarate_DH_E1"/>
</dbReference>
<evidence type="ECO:0000313" key="9">
    <source>
        <dbReference type="Proteomes" id="UP000273405"/>
    </source>
</evidence>
<evidence type="ECO:0000259" key="7">
    <source>
        <dbReference type="SMART" id="SM00861"/>
    </source>
</evidence>
<comment type="similarity">
    <text evidence="3">Belongs to the alpha-ketoglutarate dehydrogenase family.</text>
</comment>
<dbReference type="NCBIfam" id="NF006914">
    <property type="entry name" value="PRK09404.1"/>
    <property type="match status" value="1"/>
</dbReference>
<dbReference type="CDD" id="cd02016">
    <property type="entry name" value="TPP_E1_OGDC_like"/>
    <property type="match status" value="1"/>
</dbReference>
<dbReference type="EMBL" id="RAWG01000199">
    <property type="protein sequence ID" value="RKH38340.1"/>
    <property type="molecule type" value="Genomic_DNA"/>
</dbReference>
<gene>
    <name evidence="8" type="ORF">D7X12_26615</name>
</gene>
<dbReference type="Pfam" id="PF16870">
    <property type="entry name" value="OxoGdeHyase_C"/>
    <property type="match status" value="1"/>
</dbReference>
<dbReference type="AlphaFoldDB" id="A0A3A8N4A1"/>
<dbReference type="InterPro" id="IPR029061">
    <property type="entry name" value="THDP-binding"/>
</dbReference>
<dbReference type="Gene3D" id="1.10.287.1150">
    <property type="entry name" value="TPP helical domain"/>
    <property type="match status" value="1"/>
</dbReference>
<dbReference type="GO" id="GO:0004591">
    <property type="term" value="F:oxoglutarate dehydrogenase (succinyl-transferring) activity"/>
    <property type="evidence" value="ECO:0007669"/>
    <property type="project" value="UniProtKB-EC"/>
</dbReference>
<dbReference type="EC" id="1.2.4.2" evidence="4"/>
<evidence type="ECO:0000256" key="3">
    <source>
        <dbReference type="ARBA" id="ARBA00006936"/>
    </source>
</evidence>
<dbReference type="PANTHER" id="PTHR23152">
    <property type="entry name" value="2-OXOGLUTARATE DEHYDROGENASE"/>
    <property type="match status" value="1"/>
</dbReference>
<dbReference type="GO" id="GO:0005829">
    <property type="term" value="C:cytosol"/>
    <property type="evidence" value="ECO:0007669"/>
    <property type="project" value="TreeGrafter"/>
</dbReference>
<comment type="cofactor">
    <cofactor evidence="1">
        <name>thiamine diphosphate</name>
        <dbReference type="ChEBI" id="CHEBI:58937"/>
    </cofactor>
</comment>
<evidence type="ECO:0000256" key="5">
    <source>
        <dbReference type="ARBA" id="ARBA00023002"/>
    </source>
</evidence>
<dbReference type="Pfam" id="PF00676">
    <property type="entry name" value="E1_dh"/>
    <property type="match status" value="1"/>
</dbReference>
<reference evidence="9" key="1">
    <citation type="submission" date="2018-09" db="EMBL/GenBank/DDBJ databases">
        <authorList>
            <person name="Livingstone P.G."/>
            <person name="Whitworth D.E."/>
        </authorList>
    </citation>
    <scope>NUCLEOTIDE SEQUENCE [LARGE SCALE GENOMIC DNA]</scope>
    <source>
        <strain evidence="9">CA040B</strain>
    </source>
</reference>
<dbReference type="Gene3D" id="3.40.50.11610">
    <property type="entry name" value="Multifunctional 2-oxoglutarate metabolism enzyme, C-terminal domain"/>
    <property type="match status" value="1"/>
</dbReference>
<keyword evidence="5 8" id="KW-0560">Oxidoreductase</keyword>
<dbReference type="InterPro" id="IPR001017">
    <property type="entry name" value="DH_E1"/>
</dbReference>
<dbReference type="NCBIfam" id="TIGR00239">
    <property type="entry name" value="2oxo_dh_E1"/>
    <property type="match status" value="1"/>
</dbReference>
<dbReference type="Pfam" id="PF02779">
    <property type="entry name" value="Transket_pyr"/>
    <property type="match status" value="1"/>
</dbReference>
<keyword evidence="6" id="KW-0786">Thiamine pyrophosphate</keyword>
<dbReference type="GO" id="GO:0045252">
    <property type="term" value="C:oxoglutarate dehydrogenase complex"/>
    <property type="evidence" value="ECO:0007669"/>
    <property type="project" value="TreeGrafter"/>
</dbReference>
<dbReference type="Gene3D" id="3.40.50.970">
    <property type="match status" value="1"/>
</dbReference>
<feature type="domain" description="Transketolase-like pyrimidine-binding" evidence="7">
    <location>
        <begin position="615"/>
        <end position="808"/>
    </location>
</feature>
<evidence type="ECO:0000256" key="2">
    <source>
        <dbReference type="ARBA" id="ARBA00003906"/>
    </source>
</evidence>
<sequence>MANFQDSFLSGANIDFIEGLYARFLDDPGSVDPSWREVFERNNGTGRPIFNTKQLEAPAPIAPEGKVKGNGKANGAAQTAAAPAVVAAPAAAVAPAQDIGLQSKVDQAITAFRLRGHLRAVLDPLERPRPPLGHIADVALMDENHFTAKELEQAVECNNVFPQQRVRLSDLVTRLRRTYSSHIGVEFMQMLDSERRRWLMQRMEHSDNRTAFSVEEQRHILTKLSYAEGFEHFLHTKYVGAKRFSLDGGEALIPMLDALLEVGSGMGLKELVIGMAHRGRLNVLTNILGKKPDQIFSEFDGPKDPKAYLGRGDVKYHMGFSSDHATRAGKNVHLSLAFNPSHLECVGPVVEGRVRAKQDRGGDTERTGVMPLLIHGDAAFIGQGVVAETLNFAGLKGYTTGGTVHVVINNQVGFTTDPSDSRSSIYSTAIAQMLDIPVFHVNGDDPEACVHVAKLVAEYRQTFKSDVVIDLICYRRYGHNEGDDPSFTQPSMYELIRKHPPVRALYAKTLAEQGRISADESDALKQRCYQDFDAALTRARQESQFKEPNALEGLWKTYKGGLLKNAPQVSTAVAKATLRDALQKLATAPEGFQVHRDVERTVLKKRLGMLDSEELQWSEGESLAYATLLSEGYGVRLSGQDSERGTFSHRHAVLHDVQTGEEFVPLRQFATGRAAFNVYNSPLSEMGVLGFDYGYSLDVPDGLTLWEAQFGDFANGAQIIVDQFIAAAESKWRRLSGITLLLPHGYEGQGPEHSSARLERFLDLCAEDNLQVCYPTTPAQIFHLLRRQVLRPVRKPLVIMSPKSLLRRPEATSRMDELATGGFQEVILDAKADPAKVTRLLLCSGKVSYDLAKARDERKDEGIAIVRVEQLYPFPHDELANLVAKLPKLQELYWVQEEPRNAGAWHFMFPRLHDLLSGRAQQQPVKLGYIGRAEAASPATGFTKTHDYEQQLIIEEAILRGTQNGR</sequence>
<comment type="function">
    <text evidence="2">E1 component of the 2-oxoglutarate dehydrogenase (OGDH) complex which catalyzes the decarboxylation of 2-oxoglutarate, the first step in the conversion of 2-oxoglutarate to succinyl-CoA and CO(2).</text>
</comment>
<dbReference type="SUPFAM" id="SSF52518">
    <property type="entry name" value="Thiamin diphosphate-binding fold (THDP-binding)"/>
    <property type="match status" value="2"/>
</dbReference>
<dbReference type="PANTHER" id="PTHR23152:SF4">
    <property type="entry name" value="2-OXOADIPATE DEHYDROGENASE COMPLEX COMPONENT E1"/>
    <property type="match status" value="1"/>
</dbReference>
<dbReference type="SMART" id="SM00861">
    <property type="entry name" value="Transket_pyr"/>
    <property type="match status" value="1"/>
</dbReference>
<dbReference type="NCBIfam" id="NF008907">
    <property type="entry name" value="PRK12270.1"/>
    <property type="match status" value="1"/>
</dbReference>
<dbReference type="InterPro" id="IPR031717">
    <property type="entry name" value="ODO-1/KGD_C"/>
</dbReference>